<dbReference type="SUPFAM" id="SSF51735">
    <property type="entry name" value="NAD(P)-binding Rossmann-fold domains"/>
    <property type="match status" value="1"/>
</dbReference>
<dbReference type="Pfam" id="PF01370">
    <property type="entry name" value="Epimerase"/>
    <property type="match status" value="1"/>
</dbReference>
<feature type="domain" description="NAD-dependent epimerase/dehydratase" evidence="1">
    <location>
        <begin position="10"/>
        <end position="213"/>
    </location>
</feature>
<evidence type="ECO:0000259" key="1">
    <source>
        <dbReference type="Pfam" id="PF01370"/>
    </source>
</evidence>
<protein>
    <submittedName>
        <fullName evidence="2">NAD-dependent epimerase/dehydratase family protein</fullName>
    </submittedName>
</protein>
<dbReference type="Proteomes" id="UP000484164">
    <property type="component" value="Unassembled WGS sequence"/>
</dbReference>
<dbReference type="AlphaFoldDB" id="A0A6L3ZJT1"/>
<evidence type="ECO:0000313" key="3">
    <source>
        <dbReference type="Proteomes" id="UP000484164"/>
    </source>
</evidence>
<dbReference type="InterPro" id="IPR050177">
    <property type="entry name" value="Lipid_A_modif_metabolic_enz"/>
</dbReference>
<accession>A0A6L3ZJT1</accession>
<proteinExistence type="predicted"/>
<sequence>MIMESQLHTVLGARGASGRAVLNELHARNLPTRAVTKSSSIPNVETTHADLLSASSTLEAVRGSSHVYLCIGLPYDIKVWSAEWEIIMSNVIEACATIRAVVIFLDNIYMYAPPLPLNFSEETPQNPSSKKGAIRKRTATLLTSAIESGKVQGVIGRSADFYGPGTTNSMLYVSFLQNMLAGKRPIALSNTSIPHTWANVNDNARALVDIAIHEDCHGEVWHLPVGEPITYRQVLDVFNRQLGTHYSLSQVPKFALSLLSFFSTPIREVAEMRYQFDQPYVMSWEKFHKRFPAFQTTSTERGISEMIASFQSL</sequence>
<comment type="caution">
    <text evidence="2">The sequence shown here is derived from an EMBL/GenBank/DDBJ whole genome shotgun (WGS) entry which is preliminary data.</text>
</comment>
<dbReference type="OrthoDB" id="112777at2"/>
<name>A0A6L3ZJT1_9FLAO</name>
<gene>
    <name evidence="2" type="ORF">F8C82_03065</name>
</gene>
<organism evidence="2 3">
    <name type="scientific">Phaeocystidibacter marisrubri</name>
    <dbReference type="NCBI Taxonomy" id="1577780"/>
    <lineage>
        <taxon>Bacteria</taxon>
        <taxon>Pseudomonadati</taxon>
        <taxon>Bacteroidota</taxon>
        <taxon>Flavobacteriia</taxon>
        <taxon>Flavobacteriales</taxon>
        <taxon>Phaeocystidibacteraceae</taxon>
        <taxon>Phaeocystidibacter</taxon>
    </lineage>
</organism>
<dbReference type="InterPro" id="IPR036291">
    <property type="entry name" value="NAD(P)-bd_dom_sf"/>
</dbReference>
<keyword evidence="3" id="KW-1185">Reference proteome</keyword>
<dbReference type="Gene3D" id="3.40.50.720">
    <property type="entry name" value="NAD(P)-binding Rossmann-like Domain"/>
    <property type="match status" value="1"/>
</dbReference>
<dbReference type="EMBL" id="WBVQ01000001">
    <property type="protein sequence ID" value="KAB2817390.1"/>
    <property type="molecule type" value="Genomic_DNA"/>
</dbReference>
<dbReference type="PANTHER" id="PTHR43245:SF13">
    <property type="entry name" value="UDP-D-APIOSE_UDP-D-XYLOSE SYNTHASE 2"/>
    <property type="match status" value="1"/>
</dbReference>
<dbReference type="PANTHER" id="PTHR43245">
    <property type="entry name" value="BIFUNCTIONAL POLYMYXIN RESISTANCE PROTEIN ARNA"/>
    <property type="match status" value="1"/>
</dbReference>
<dbReference type="InterPro" id="IPR001509">
    <property type="entry name" value="Epimerase_deHydtase"/>
</dbReference>
<evidence type="ECO:0000313" key="2">
    <source>
        <dbReference type="EMBL" id="KAB2817390.1"/>
    </source>
</evidence>
<reference evidence="2 3" key="1">
    <citation type="submission" date="2019-10" db="EMBL/GenBank/DDBJ databases">
        <title>Genome sequence of Phaeocystidibacter marisrubri JCM30614 (type strain).</title>
        <authorList>
            <person name="Bowman J.P."/>
        </authorList>
    </citation>
    <scope>NUCLEOTIDE SEQUENCE [LARGE SCALE GENOMIC DNA]</scope>
    <source>
        <strain evidence="2 3">JCM 30614</strain>
    </source>
</reference>